<comment type="caution">
    <text evidence="2">The sequence shown here is derived from an EMBL/GenBank/DDBJ whole genome shotgun (WGS) entry which is preliminary data.</text>
</comment>
<feature type="region of interest" description="Disordered" evidence="1">
    <location>
        <begin position="204"/>
        <end position="246"/>
    </location>
</feature>
<organism evidence="2 3">
    <name type="scientific">Alternaria panax</name>
    <dbReference type="NCBI Taxonomy" id="48097"/>
    <lineage>
        <taxon>Eukaryota</taxon>
        <taxon>Fungi</taxon>
        <taxon>Dikarya</taxon>
        <taxon>Ascomycota</taxon>
        <taxon>Pezizomycotina</taxon>
        <taxon>Dothideomycetes</taxon>
        <taxon>Pleosporomycetidae</taxon>
        <taxon>Pleosporales</taxon>
        <taxon>Pleosporineae</taxon>
        <taxon>Pleosporaceae</taxon>
        <taxon>Alternaria</taxon>
        <taxon>Alternaria sect. Panax</taxon>
    </lineage>
</organism>
<protein>
    <submittedName>
        <fullName evidence="2">Uncharacterized protein</fullName>
    </submittedName>
</protein>
<keyword evidence="3" id="KW-1185">Reference proteome</keyword>
<evidence type="ECO:0000313" key="2">
    <source>
        <dbReference type="EMBL" id="KAG9189999.1"/>
    </source>
</evidence>
<dbReference type="EMBL" id="JAANER010000004">
    <property type="protein sequence ID" value="KAG9189999.1"/>
    <property type="molecule type" value="Genomic_DNA"/>
</dbReference>
<evidence type="ECO:0000313" key="3">
    <source>
        <dbReference type="Proteomes" id="UP001199106"/>
    </source>
</evidence>
<name>A0AAD4FGC4_9PLEO</name>
<gene>
    <name evidence="2" type="ORF">G6011_08087</name>
</gene>
<proteinExistence type="predicted"/>
<reference evidence="2" key="1">
    <citation type="submission" date="2021-07" db="EMBL/GenBank/DDBJ databases">
        <title>Genome Resource of American Ginseng Black Spot Pathogen Alternaria panax.</title>
        <authorList>
            <person name="Qiu C."/>
            <person name="Wang W."/>
            <person name="Liu Z."/>
        </authorList>
    </citation>
    <scope>NUCLEOTIDE SEQUENCE</scope>
    <source>
        <strain evidence="2">BNCC115425</strain>
    </source>
</reference>
<dbReference type="AlphaFoldDB" id="A0AAD4FGC4"/>
<accession>A0AAD4FGC4</accession>
<sequence length="262" mass="28513">MDEKEERRLAPIPLGVGELLDDAIVELVDVNEGRLVGVEVATSVDRSTDDEVLSVDGELVGVSDIEIITDVELTTVEDGDTSDAEEATDEELVTIEVDDVSGVAEVADELEMVVSTEDVLSREDEEVVVELSTMEELCTVEESTFDELRPADELWTRDDVDDSMLDEVIVEETELGELRVDEDTADEGMTVGTTELEVVDRVVPGSPNVEPAHVAPKEGPQRASVDTLIADEGDGTTPADEDRVLVRSVEDARVEVDRIDED</sequence>
<evidence type="ECO:0000256" key="1">
    <source>
        <dbReference type="SAM" id="MobiDB-lite"/>
    </source>
</evidence>
<dbReference type="Proteomes" id="UP001199106">
    <property type="component" value="Unassembled WGS sequence"/>
</dbReference>